<dbReference type="Gene3D" id="2.160.20.10">
    <property type="entry name" value="Single-stranded right-handed beta-helix, Pectin lyase-like"/>
    <property type="match status" value="1"/>
</dbReference>
<dbReference type="PATRIC" id="fig|55758.3.peg.438"/>
<dbReference type="AlphaFoldDB" id="A0A166EV19"/>
<sequence length="207" mass="22269">MEFKSRIILVIVILCVLVFCSFQGISATSHSINSGNTSAQIQSLINESENGDIIEFASGDYDNIELSINKNLTLSTNGAKLKSNMDKTIITFDSGSNGSSVNGFKFSSNLYAENSLIDVKASNINIINNEFSGASMQIQIIGSESASTEYSLIKNNKFNGSIDSESAAIYINNFCPNIFIDGNNISNQKDGVTVRSANVSLCQKVTS</sequence>
<dbReference type="RefSeq" id="WP_066970993.1">
    <property type="nucleotide sequence ID" value="NZ_LWMT01000050.1"/>
</dbReference>
<protein>
    <recommendedName>
        <fullName evidence="3">Right handed beta helix domain-containing protein</fullName>
    </recommendedName>
</protein>
<evidence type="ECO:0008006" key="3">
    <source>
        <dbReference type="Google" id="ProtNLM"/>
    </source>
</evidence>
<name>A0A166EV19_9EURY</name>
<dbReference type="InterPro" id="IPR011050">
    <property type="entry name" value="Pectin_lyase_fold/virulence"/>
</dbReference>
<proteinExistence type="predicted"/>
<reference evidence="1 2" key="1">
    <citation type="submission" date="2016-04" db="EMBL/GenBank/DDBJ databases">
        <title>Genome sequence of Methanobrevibacter filiformis DSM 11501.</title>
        <authorList>
            <person name="Poehlein A."/>
            <person name="Seedorf H."/>
            <person name="Daniel R."/>
        </authorList>
    </citation>
    <scope>NUCLEOTIDE SEQUENCE [LARGE SCALE GENOMIC DNA]</scope>
    <source>
        <strain evidence="1 2">DSM 11501</strain>
    </source>
</reference>
<dbReference type="InterPro" id="IPR012334">
    <property type="entry name" value="Pectin_lyas_fold"/>
</dbReference>
<dbReference type="OrthoDB" id="69432at2157"/>
<comment type="caution">
    <text evidence="1">The sequence shown here is derived from an EMBL/GenBank/DDBJ whole genome shotgun (WGS) entry which is preliminary data.</text>
</comment>
<accession>A0A166EV19</accession>
<keyword evidence="2" id="KW-1185">Reference proteome</keyword>
<dbReference type="SUPFAM" id="SSF51126">
    <property type="entry name" value="Pectin lyase-like"/>
    <property type="match status" value="1"/>
</dbReference>
<dbReference type="Proteomes" id="UP000077066">
    <property type="component" value="Unassembled WGS sequence"/>
</dbReference>
<evidence type="ECO:0000313" key="1">
    <source>
        <dbReference type="EMBL" id="KZX17044.1"/>
    </source>
</evidence>
<gene>
    <name evidence="1" type="ORF">MBFIL_03950</name>
</gene>
<organism evidence="1 2">
    <name type="scientific">Methanobrevibacter filiformis</name>
    <dbReference type="NCBI Taxonomy" id="55758"/>
    <lineage>
        <taxon>Archaea</taxon>
        <taxon>Methanobacteriati</taxon>
        <taxon>Methanobacteriota</taxon>
        <taxon>Methanomada group</taxon>
        <taxon>Methanobacteria</taxon>
        <taxon>Methanobacteriales</taxon>
        <taxon>Methanobacteriaceae</taxon>
        <taxon>Methanobrevibacter</taxon>
    </lineage>
</organism>
<evidence type="ECO:0000313" key="2">
    <source>
        <dbReference type="Proteomes" id="UP000077066"/>
    </source>
</evidence>
<dbReference type="EMBL" id="LWMT01000050">
    <property type="protein sequence ID" value="KZX17044.1"/>
    <property type="molecule type" value="Genomic_DNA"/>
</dbReference>